<dbReference type="EMBL" id="RYFG02000120">
    <property type="protein sequence ID" value="TRW89950.1"/>
    <property type="molecule type" value="Genomic_DNA"/>
</dbReference>
<reference evidence="6 7" key="1">
    <citation type="journal article" date="2019" name="Antonie Van Leeuwenhoek">
        <title>Description of 'Ca. Methylobacter oryzae' KRF1, a novel species from the environmentally important Methylobacter clade 2.</title>
        <authorList>
            <person name="Khatri K."/>
            <person name="Mohite J.A."/>
            <person name="Pandit P.S."/>
            <person name="Bahulikar R."/>
            <person name="Rahalkar M.C."/>
        </authorList>
    </citation>
    <scope>NUCLEOTIDE SEQUENCE [LARGE SCALE GENOMIC DNA]</scope>
    <source>
        <strain evidence="6 7">KRF1</strain>
    </source>
</reference>
<dbReference type="SMART" id="SM00448">
    <property type="entry name" value="REC"/>
    <property type="match status" value="1"/>
</dbReference>
<comment type="caution">
    <text evidence="6">The sequence shown here is derived from an EMBL/GenBank/DDBJ whole genome shotgun (WGS) entry which is preliminary data.</text>
</comment>
<dbReference type="InterPro" id="IPR050469">
    <property type="entry name" value="Diguanylate_Cyclase"/>
</dbReference>
<evidence type="ECO:0000256" key="3">
    <source>
        <dbReference type="PROSITE-ProRule" id="PRU00169"/>
    </source>
</evidence>
<dbReference type="PROSITE" id="PS50110">
    <property type="entry name" value="RESPONSE_REGULATORY"/>
    <property type="match status" value="1"/>
</dbReference>
<gene>
    <name evidence="6" type="ORF">EKO24_020220</name>
</gene>
<accession>A0ABY3C562</accession>
<dbReference type="SUPFAM" id="SSF55073">
    <property type="entry name" value="Nucleotide cyclase"/>
    <property type="match status" value="1"/>
</dbReference>
<keyword evidence="7" id="KW-1185">Reference proteome</keyword>
<evidence type="ECO:0000313" key="7">
    <source>
        <dbReference type="Proteomes" id="UP000733744"/>
    </source>
</evidence>
<protein>
    <recommendedName>
        <fullName evidence="1">diguanylate cyclase</fullName>
        <ecNumber evidence="1">2.7.7.65</ecNumber>
    </recommendedName>
</protein>
<dbReference type="NCBIfam" id="TIGR00254">
    <property type="entry name" value="GGDEF"/>
    <property type="match status" value="1"/>
</dbReference>
<feature type="domain" description="GGDEF" evidence="5">
    <location>
        <begin position="168"/>
        <end position="304"/>
    </location>
</feature>
<feature type="domain" description="Response regulatory" evidence="4">
    <location>
        <begin position="10"/>
        <end position="125"/>
    </location>
</feature>
<evidence type="ECO:0000259" key="4">
    <source>
        <dbReference type="PROSITE" id="PS50110"/>
    </source>
</evidence>
<evidence type="ECO:0000256" key="2">
    <source>
        <dbReference type="ARBA" id="ARBA00034247"/>
    </source>
</evidence>
<dbReference type="Gene3D" id="3.30.70.270">
    <property type="match status" value="1"/>
</dbReference>
<keyword evidence="3" id="KW-0597">Phosphoprotein</keyword>
<dbReference type="EC" id="2.7.7.65" evidence="1"/>
<evidence type="ECO:0000256" key="1">
    <source>
        <dbReference type="ARBA" id="ARBA00012528"/>
    </source>
</evidence>
<dbReference type="InterPro" id="IPR000160">
    <property type="entry name" value="GGDEF_dom"/>
</dbReference>
<dbReference type="InterPro" id="IPR043128">
    <property type="entry name" value="Rev_trsase/Diguanyl_cyclase"/>
</dbReference>
<dbReference type="RefSeq" id="WP_127026987.1">
    <property type="nucleotide sequence ID" value="NZ_RYFG02000120.1"/>
</dbReference>
<sequence>MTDSNEQQPMILIVDDVPSNVQILARQLGTIYQVKVATNGVDALEIAQNNQPDLILLDVMMPDMDGFEVCRRLKANKITQKIAVIFLTGMQTESDEELGLNLGAVDYITKPLALPIIKARIRNHIRLKRQADLLESLSLIDALTYVSNRRRFDEALMLEWKRAIDEGTPLSLIMIDIDHLKEYNQHYGHGAGDVCMQKIVAALAKSLARPNQLIARYSGKEFGILLPGINEQAALSIAQHLREYIEKLALPHVYPEENTIVTISAGVATQQKIPEYFLPKVLNDAALNALYLAKQNGRNRVYAH</sequence>
<dbReference type="PROSITE" id="PS50887">
    <property type="entry name" value="GGDEF"/>
    <property type="match status" value="1"/>
</dbReference>
<dbReference type="PANTHER" id="PTHR45138">
    <property type="entry name" value="REGULATORY COMPONENTS OF SENSORY TRANSDUCTION SYSTEM"/>
    <property type="match status" value="1"/>
</dbReference>
<feature type="modified residue" description="4-aspartylphosphate" evidence="3">
    <location>
        <position position="58"/>
    </location>
</feature>
<dbReference type="InterPro" id="IPR029787">
    <property type="entry name" value="Nucleotide_cyclase"/>
</dbReference>
<proteinExistence type="predicted"/>
<dbReference type="PANTHER" id="PTHR45138:SF9">
    <property type="entry name" value="DIGUANYLATE CYCLASE DGCM-RELATED"/>
    <property type="match status" value="1"/>
</dbReference>
<name>A0ABY3C562_9GAMM</name>
<comment type="catalytic activity">
    <reaction evidence="2">
        <text>2 GTP = 3',3'-c-di-GMP + 2 diphosphate</text>
        <dbReference type="Rhea" id="RHEA:24898"/>
        <dbReference type="ChEBI" id="CHEBI:33019"/>
        <dbReference type="ChEBI" id="CHEBI:37565"/>
        <dbReference type="ChEBI" id="CHEBI:58805"/>
        <dbReference type="EC" id="2.7.7.65"/>
    </reaction>
</comment>
<dbReference type="InterPro" id="IPR001789">
    <property type="entry name" value="Sig_transdc_resp-reg_receiver"/>
</dbReference>
<dbReference type="SMART" id="SM00267">
    <property type="entry name" value="GGDEF"/>
    <property type="match status" value="1"/>
</dbReference>
<dbReference type="CDD" id="cd01949">
    <property type="entry name" value="GGDEF"/>
    <property type="match status" value="1"/>
</dbReference>
<dbReference type="InterPro" id="IPR011006">
    <property type="entry name" value="CheY-like_superfamily"/>
</dbReference>
<evidence type="ECO:0000313" key="6">
    <source>
        <dbReference type="EMBL" id="TRW89950.1"/>
    </source>
</evidence>
<dbReference type="Proteomes" id="UP000733744">
    <property type="component" value="Unassembled WGS sequence"/>
</dbReference>
<dbReference type="Gene3D" id="3.40.50.2300">
    <property type="match status" value="1"/>
</dbReference>
<dbReference type="Pfam" id="PF00072">
    <property type="entry name" value="Response_reg"/>
    <property type="match status" value="1"/>
</dbReference>
<dbReference type="SUPFAM" id="SSF52172">
    <property type="entry name" value="CheY-like"/>
    <property type="match status" value="1"/>
</dbReference>
<evidence type="ECO:0000259" key="5">
    <source>
        <dbReference type="PROSITE" id="PS50887"/>
    </source>
</evidence>
<organism evidence="6 7">
    <name type="scientific">Candidatus Methylobacter oryzae</name>
    <dbReference type="NCBI Taxonomy" id="2497749"/>
    <lineage>
        <taxon>Bacteria</taxon>
        <taxon>Pseudomonadati</taxon>
        <taxon>Pseudomonadota</taxon>
        <taxon>Gammaproteobacteria</taxon>
        <taxon>Methylococcales</taxon>
        <taxon>Methylococcaceae</taxon>
        <taxon>Methylobacter</taxon>
    </lineage>
</organism>
<dbReference type="Pfam" id="PF00990">
    <property type="entry name" value="GGDEF"/>
    <property type="match status" value="1"/>
</dbReference>